<reference evidence="3" key="1">
    <citation type="journal article" date="2019" name="Int. J. Syst. Evol. Microbiol.">
        <title>The Global Catalogue of Microorganisms (GCM) 10K type strain sequencing project: providing services to taxonomists for standard genome sequencing and annotation.</title>
        <authorList>
            <consortium name="The Broad Institute Genomics Platform"/>
            <consortium name="The Broad Institute Genome Sequencing Center for Infectious Disease"/>
            <person name="Wu L."/>
            <person name="Ma J."/>
        </authorList>
    </citation>
    <scope>NUCLEOTIDE SEQUENCE [LARGE SCALE GENOMIC DNA]</scope>
    <source>
        <strain evidence="3">JCM 30346</strain>
    </source>
</reference>
<organism evidence="2 3">
    <name type="scientific">Sphaerisporangium aureirubrum</name>
    <dbReference type="NCBI Taxonomy" id="1544736"/>
    <lineage>
        <taxon>Bacteria</taxon>
        <taxon>Bacillati</taxon>
        <taxon>Actinomycetota</taxon>
        <taxon>Actinomycetes</taxon>
        <taxon>Streptosporangiales</taxon>
        <taxon>Streptosporangiaceae</taxon>
        <taxon>Sphaerisporangium</taxon>
    </lineage>
</organism>
<feature type="domain" description="Glycoside hydrolase family 19 catalytic" evidence="1">
    <location>
        <begin position="163"/>
        <end position="224"/>
    </location>
</feature>
<dbReference type="InterPro" id="IPR000726">
    <property type="entry name" value="Glyco_hydro_19_cat"/>
</dbReference>
<evidence type="ECO:0000313" key="2">
    <source>
        <dbReference type="EMBL" id="MFC6080438.1"/>
    </source>
</evidence>
<dbReference type="Proteomes" id="UP001596137">
    <property type="component" value="Unassembled WGS sequence"/>
</dbReference>
<dbReference type="Gene3D" id="1.10.530.10">
    <property type="match status" value="1"/>
</dbReference>
<sequence>MGGKHLNAPVVGITATPDGKGYWLAAADGGIFSFGTAGFHGSMGGRSLAAPMTGISATPQGNGYWTTAKDGGVFAFGAARYLGRVVTRNSEPRPLPALPQDITPSQLYQIFGVRSATIEHGLPSLNAAMREAQISGRPFRVAAFLTIIKAESGFRYDALEGGCPSRRYAPYCGRGFIQLTFQSNYRNAGNALGHDFLGGQMEDARSLAWSAPVATWFWSSHNLNNHADRRDMVAVTKAVNGSGAATSRIIQDCRFFKKVLSTLYYPGVQQPSVNCPD</sequence>
<proteinExistence type="predicted"/>
<evidence type="ECO:0000313" key="3">
    <source>
        <dbReference type="Proteomes" id="UP001596137"/>
    </source>
</evidence>
<keyword evidence="3" id="KW-1185">Reference proteome</keyword>
<dbReference type="GO" id="GO:0016787">
    <property type="term" value="F:hydrolase activity"/>
    <property type="evidence" value="ECO:0007669"/>
    <property type="project" value="UniProtKB-KW"/>
</dbReference>
<dbReference type="SUPFAM" id="SSF53955">
    <property type="entry name" value="Lysozyme-like"/>
    <property type="match status" value="1"/>
</dbReference>
<protein>
    <submittedName>
        <fullName evidence="2">Glycoside hydrolase family 19 protein</fullName>
    </submittedName>
</protein>
<dbReference type="InterPro" id="IPR023346">
    <property type="entry name" value="Lysozyme-like_dom_sf"/>
</dbReference>
<comment type="caution">
    <text evidence="2">The sequence shown here is derived from an EMBL/GenBank/DDBJ whole genome shotgun (WGS) entry which is preliminary data.</text>
</comment>
<name>A0ABW1NBW0_9ACTN</name>
<dbReference type="EMBL" id="JBHSRF010000004">
    <property type="protein sequence ID" value="MFC6080438.1"/>
    <property type="molecule type" value="Genomic_DNA"/>
</dbReference>
<dbReference type="RefSeq" id="WP_380747209.1">
    <property type="nucleotide sequence ID" value="NZ_JBHSRF010000004.1"/>
</dbReference>
<dbReference type="SUPFAM" id="SSF101898">
    <property type="entry name" value="NHL repeat"/>
    <property type="match status" value="1"/>
</dbReference>
<gene>
    <name evidence="2" type="ORF">ACFP1K_04670</name>
</gene>
<dbReference type="Pfam" id="PF00182">
    <property type="entry name" value="Glyco_hydro_19"/>
    <property type="match status" value="1"/>
</dbReference>
<evidence type="ECO:0000259" key="1">
    <source>
        <dbReference type="Pfam" id="PF00182"/>
    </source>
</evidence>
<accession>A0ABW1NBW0</accession>
<keyword evidence="2" id="KW-0378">Hydrolase</keyword>